<name>A0A7W8JV17_9DEIO</name>
<keyword evidence="1" id="KW-1133">Transmembrane helix</keyword>
<keyword evidence="1" id="KW-0472">Membrane</keyword>
<feature type="transmembrane region" description="Helical" evidence="1">
    <location>
        <begin position="59"/>
        <end position="78"/>
    </location>
</feature>
<dbReference type="AlphaFoldDB" id="A0A7W8JV17"/>
<dbReference type="EMBL" id="JACHFL010000006">
    <property type="protein sequence ID" value="MBB5363475.1"/>
    <property type="molecule type" value="Genomic_DNA"/>
</dbReference>
<feature type="transmembrane region" description="Helical" evidence="1">
    <location>
        <begin position="110"/>
        <end position="129"/>
    </location>
</feature>
<organism evidence="2 3">
    <name type="scientific">Deinococcus humi</name>
    <dbReference type="NCBI Taxonomy" id="662880"/>
    <lineage>
        <taxon>Bacteria</taxon>
        <taxon>Thermotogati</taxon>
        <taxon>Deinococcota</taxon>
        <taxon>Deinococci</taxon>
        <taxon>Deinococcales</taxon>
        <taxon>Deinococcaceae</taxon>
        <taxon>Deinococcus</taxon>
    </lineage>
</organism>
<accession>A0A7W8JV17</accession>
<evidence type="ECO:0000313" key="2">
    <source>
        <dbReference type="EMBL" id="MBB5363475.1"/>
    </source>
</evidence>
<reference evidence="2 3" key="1">
    <citation type="submission" date="2020-08" db="EMBL/GenBank/DDBJ databases">
        <title>Genomic Encyclopedia of Type Strains, Phase IV (KMG-IV): sequencing the most valuable type-strain genomes for metagenomic binning, comparative biology and taxonomic classification.</title>
        <authorList>
            <person name="Goeker M."/>
        </authorList>
    </citation>
    <scope>NUCLEOTIDE SEQUENCE [LARGE SCALE GENOMIC DNA]</scope>
    <source>
        <strain evidence="2 3">DSM 27939</strain>
    </source>
</reference>
<proteinExistence type="predicted"/>
<protein>
    <submittedName>
        <fullName evidence="2">Uncharacterized protein</fullName>
    </submittedName>
</protein>
<dbReference type="RefSeq" id="WP_184132517.1">
    <property type="nucleotide sequence ID" value="NZ_JACHFL010000006.1"/>
</dbReference>
<gene>
    <name evidence="2" type="ORF">HNQ08_002581</name>
</gene>
<feature type="transmembrane region" description="Helical" evidence="1">
    <location>
        <begin position="20"/>
        <end position="39"/>
    </location>
</feature>
<evidence type="ECO:0000256" key="1">
    <source>
        <dbReference type="SAM" id="Phobius"/>
    </source>
</evidence>
<keyword evidence="1" id="KW-0812">Transmembrane</keyword>
<feature type="transmembrane region" description="Helical" evidence="1">
    <location>
        <begin position="85"/>
        <end position="104"/>
    </location>
</feature>
<comment type="caution">
    <text evidence="2">The sequence shown here is derived from an EMBL/GenBank/DDBJ whole genome shotgun (WGS) entry which is preliminary data.</text>
</comment>
<keyword evidence="3" id="KW-1185">Reference proteome</keyword>
<sequence length="139" mass="14670">MLAFIELVRTSRPLTRAEVWFVRLPLSVFTGWITVAPIANIAFALRSSGVRDLGLAETTWAWAALMFAAATLIGVAMTRFSEGNAWYAGTVVWALIGIVVANVVREPNLTVAIAAGAAGLVALSPLAGTTMTRLTPAAK</sequence>
<dbReference type="Proteomes" id="UP000552709">
    <property type="component" value="Unassembled WGS sequence"/>
</dbReference>
<evidence type="ECO:0000313" key="3">
    <source>
        <dbReference type="Proteomes" id="UP000552709"/>
    </source>
</evidence>